<protein>
    <submittedName>
        <fullName evidence="1">Uncharacterized protein</fullName>
    </submittedName>
</protein>
<name>A0ABQ0WMW3_9GAMM</name>
<proteinExistence type="predicted"/>
<organism evidence="1 2">
    <name type="scientific">Halomonas cupida</name>
    <dbReference type="NCBI Taxonomy" id="44933"/>
    <lineage>
        <taxon>Bacteria</taxon>
        <taxon>Pseudomonadati</taxon>
        <taxon>Pseudomonadota</taxon>
        <taxon>Gammaproteobacteria</taxon>
        <taxon>Oceanospirillales</taxon>
        <taxon>Halomonadaceae</taxon>
        <taxon>Halomonas</taxon>
    </lineage>
</organism>
<sequence>MECISNTVCTLRGRSIASRIITIEVGMLSRPPGREDLADVAGTLVRRASPWSS</sequence>
<evidence type="ECO:0000313" key="1">
    <source>
        <dbReference type="EMBL" id="GEN25868.1"/>
    </source>
</evidence>
<dbReference type="EMBL" id="BJXU01000170">
    <property type="protein sequence ID" value="GEN25868.1"/>
    <property type="molecule type" value="Genomic_DNA"/>
</dbReference>
<reference evidence="1 2" key="1">
    <citation type="submission" date="2019-07" db="EMBL/GenBank/DDBJ databases">
        <title>Whole genome shotgun sequence of Halomonas cupida NBRC 102219.</title>
        <authorList>
            <person name="Hosoyama A."/>
            <person name="Uohara A."/>
            <person name="Ohji S."/>
            <person name="Ichikawa N."/>
        </authorList>
    </citation>
    <scope>NUCLEOTIDE SEQUENCE [LARGE SCALE GENOMIC DNA]</scope>
    <source>
        <strain evidence="1 2">NBRC 102219</strain>
    </source>
</reference>
<keyword evidence="2" id="KW-1185">Reference proteome</keyword>
<gene>
    <name evidence="1" type="ORF">HCU01_38170</name>
</gene>
<evidence type="ECO:0000313" key="2">
    <source>
        <dbReference type="Proteomes" id="UP000321726"/>
    </source>
</evidence>
<dbReference type="Proteomes" id="UP000321726">
    <property type="component" value="Unassembled WGS sequence"/>
</dbReference>
<comment type="caution">
    <text evidence="1">The sequence shown here is derived from an EMBL/GenBank/DDBJ whole genome shotgun (WGS) entry which is preliminary data.</text>
</comment>
<accession>A0ABQ0WMW3</accession>